<evidence type="ECO:0000313" key="2">
    <source>
        <dbReference type="EMBL" id="MBB5083853.1"/>
    </source>
</evidence>
<keyword evidence="1" id="KW-0812">Transmembrane</keyword>
<keyword evidence="3" id="KW-1185">Reference proteome</keyword>
<name>A0A7W8AFJ6_9ACTN</name>
<organism evidence="2 3">
    <name type="scientific">Nonomuraea endophytica</name>
    <dbReference type="NCBI Taxonomy" id="714136"/>
    <lineage>
        <taxon>Bacteria</taxon>
        <taxon>Bacillati</taxon>
        <taxon>Actinomycetota</taxon>
        <taxon>Actinomycetes</taxon>
        <taxon>Streptosporangiales</taxon>
        <taxon>Streptosporangiaceae</taxon>
        <taxon>Nonomuraea</taxon>
    </lineage>
</organism>
<proteinExistence type="predicted"/>
<dbReference type="EMBL" id="JACHIN010000019">
    <property type="protein sequence ID" value="MBB5083853.1"/>
    <property type="molecule type" value="Genomic_DNA"/>
</dbReference>
<reference evidence="2 3" key="1">
    <citation type="submission" date="2020-08" db="EMBL/GenBank/DDBJ databases">
        <title>Genomic Encyclopedia of Type Strains, Phase IV (KMG-IV): sequencing the most valuable type-strain genomes for metagenomic binning, comparative biology and taxonomic classification.</title>
        <authorList>
            <person name="Goeker M."/>
        </authorList>
    </citation>
    <scope>NUCLEOTIDE SEQUENCE [LARGE SCALE GENOMIC DNA]</scope>
    <source>
        <strain evidence="2 3">DSM 45385</strain>
    </source>
</reference>
<protein>
    <submittedName>
        <fullName evidence="2">Uncharacterized protein</fullName>
    </submittedName>
</protein>
<gene>
    <name evidence="2" type="ORF">HNR40_009358</name>
</gene>
<dbReference type="AlphaFoldDB" id="A0A7W8AFJ6"/>
<accession>A0A7W8AFJ6</accession>
<comment type="caution">
    <text evidence="2">The sequence shown here is derived from an EMBL/GenBank/DDBJ whole genome shotgun (WGS) entry which is preliminary data.</text>
</comment>
<sequence>MVTAVMLAIFAVLGLAVLLCVFIVFSVDFE</sequence>
<keyword evidence="1" id="KW-1133">Transmembrane helix</keyword>
<dbReference type="Proteomes" id="UP000568380">
    <property type="component" value="Unassembled WGS sequence"/>
</dbReference>
<evidence type="ECO:0000256" key="1">
    <source>
        <dbReference type="SAM" id="Phobius"/>
    </source>
</evidence>
<evidence type="ECO:0000313" key="3">
    <source>
        <dbReference type="Proteomes" id="UP000568380"/>
    </source>
</evidence>
<feature type="transmembrane region" description="Helical" evidence="1">
    <location>
        <begin position="6"/>
        <end position="27"/>
    </location>
</feature>
<keyword evidence="1" id="KW-0472">Membrane</keyword>